<dbReference type="Gene3D" id="1.10.10.10">
    <property type="entry name" value="Winged helix-like DNA-binding domain superfamily/Winged helix DNA-binding domain"/>
    <property type="match status" value="1"/>
</dbReference>
<organism evidence="4 5">
    <name type="scientific">Marinicrinis sediminis</name>
    <dbReference type="NCBI Taxonomy" id="1652465"/>
    <lineage>
        <taxon>Bacteria</taxon>
        <taxon>Bacillati</taxon>
        <taxon>Bacillota</taxon>
        <taxon>Bacilli</taxon>
        <taxon>Bacillales</taxon>
        <taxon>Paenibacillaceae</taxon>
    </lineage>
</organism>
<dbReference type="InterPro" id="IPR036388">
    <property type="entry name" value="WH-like_DNA-bd_sf"/>
</dbReference>
<dbReference type="NCBIfam" id="TIGR00738">
    <property type="entry name" value="rrf2_super"/>
    <property type="match status" value="1"/>
</dbReference>
<dbReference type="EMBL" id="JBHUMM010000017">
    <property type="protein sequence ID" value="MFD2671905.1"/>
    <property type="molecule type" value="Genomic_DNA"/>
</dbReference>
<comment type="caution">
    <text evidence="4">The sequence shown here is derived from an EMBL/GenBank/DDBJ whole genome shotgun (WGS) entry which is preliminary data.</text>
</comment>
<evidence type="ECO:0000313" key="4">
    <source>
        <dbReference type="EMBL" id="MFD2671905.1"/>
    </source>
</evidence>
<dbReference type="InterPro" id="IPR036390">
    <property type="entry name" value="WH_DNA-bd_sf"/>
</dbReference>
<dbReference type="RefSeq" id="WP_379929380.1">
    <property type="nucleotide sequence ID" value="NZ_JBHUMM010000017.1"/>
</dbReference>
<sequence>MRLTQYTDYALRLLIYLGSVSTGRLASIGEIAQVYNLSSNHLSKIVHQLAQEGFIETIRGRNGGIRLAGLPENINIGQVVRFTEDGLQIVDCFRNGDCVINPVCTLKSVLYEAGQAFYQVLDQYTLQDLVSNQGALRSYLQLE</sequence>
<accession>A0ABW5RA31</accession>
<dbReference type="PANTHER" id="PTHR33221:SF4">
    <property type="entry name" value="HTH-TYPE TRANSCRIPTIONAL REPRESSOR NSRR"/>
    <property type="match status" value="1"/>
</dbReference>
<gene>
    <name evidence="4" type="ORF">ACFSUC_09820</name>
</gene>
<evidence type="ECO:0000256" key="2">
    <source>
        <dbReference type="ARBA" id="ARBA00034078"/>
    </source>
</evidence>
<comment type="cofactor">
    <cofactor evidence="2">
        <name>[2Fe-2S] cluster</name>
        <dbReference type="ChEBI" id="CHEBI:190135"/>
    </cofactor>
</comment>
<keyword evidence="5" id="KW-1185">Reference proteome</keyword>
<proteinExistence type="predicted"/>
<protein>
    <recommendedName>
        <fullName evidence="3">HTH-type transcriptional regulator NsrR</fullName>
    </recommendedName>
</protein>
<name>A0ABW5RA31_9BACL</name>
<evidence type="ECO:0000313" key="5">
    <source>
        <dbReference type="Proteomes" id="UP001597497"/>
    </source>
</evidence>
<dbReference type="PROSITE" id="PS51197">
    <property type="entry name" value="HTH_RRF2_2"/>
    <property type="match status" value="1"/>
</dbReference>
<evidence type="ECO:0000256" key="3">
    <source>
        <dbReference type="ARBA" id="ARBA00040173"/>
    </source>
</evidence>
<dbReference type="SUPFAM" id="SSF46785">
    <property type="entry name" value="Winged helix' DNA-binding domain"/>
    <property type="match status" value="1"/>
</dbReference>
<dbReference type="Pfam" id="PF02082">
    <property type="entry name" value="Rrf2"/>
    <property type="match status" value="1"/>
</dbReference>
<evidence type="ECO:0000256" key="1">
    <source>
        <dbReference type="ARBA" id="ARBA00023125"/>
    </source>
</evidence>
<dbReference type="Proteomes" id="UP001597497">
    <property type="component" value="Unassembled WGS sequence"/>
</dbReference>
<dbReference type="InterPro" id="IPR000944">
    <property type="entry name" value="Tscrpt_reg_Rrf2"/>
</dbReference>
<reference evidence="5" key="1">
    <citation type="journal article" date="2019" name="Int. J. Syst. Evol. Microbiol.">
        <title>The Global Catalogue of Microorganisms (GCM) 10K type strain sequencing project: providing services to taxonomists for standard genome sequencing and annotation.</title>
        <authorList>
            <consortium name="The Broad Institute Genomics Platform"/>
            <consortium name="The Broad Institute Genome Sequencing Center for Infectious Disease"/>
            <person name="Wu L."/>
            <person name="Ma J."/>
        </authorList>
    </citation>
    <scope>NUCLEOTIDE SEQUENCE [LARGE SCALE GENOMIC DNA]</scope>
    <source>
        <strain evidence="5">KCTC 33676</strain>
    </source>
</reference>
<keyword evidence="1" id="KW-0238">DNA-binding</keyword>
<dbReference type="PANTHER" id="PTHR33221">
    <property type="entry name" value="WINGED HELIX-TURN-HELIX TRANSCRIPTIONAL REGULATOR, RRF2 FAMILY"/>
    <property type="match status" value="1"/>
</dbReference>